<evidence type="ECO:0000313" key="5">
    <source>
        <dbReference type="EMBL" id="UNY97490.1"/>
    </source>
</evidence>
<accession>A0ABY3YII3</accession>
<evidence type="ECO:0000256" key="2">
    <source>
        <dbReference type="ARBA" id="ARBA00022679"/>
    </source>
</evidence>
<evidence type="ECO:0000256" key="3">
    <source>
        <dbReference type="ARBA" id="ARBA00022777"/>
    </source>
</evidence>
<dbReference type="SUPFAM" id="SSF53613">
    <property type="entry name" value="Ribokinase-like"/>
    <property type="match status" value="1"/>
</dbReference>
<dbReference type="InterPro" id="IPR052700">
    <property type="entry name" value="Carb_kinase_PfkB-like"/>
</dbReference>
<organism evidence="5 6">
    <name type="scientific">Zhouia spongiae</name>
    <dbReference type="NCBI Taxonomy" id="2202721"/>
    <lineage>
        <taxon>Bacteria</taxon>
        <taxon>Pseudomonadati</taxon>
        <taxon>Bacteroidota</taxon>
        <taxon>Flavobacteriia</taxon>
        <taxon>Flavobacteriales</taxon>
        <taxon>Flavobacteriaceae</taxon>
        <taxon>Zhouia</taxon>
    </lineage>
</organism>
<dbReference type="EMBL" id="CP094326">
    <property type="protein sequence ID" value="UNY97490.1"/>
    <property type="molecule type" value="Genomic_DNA"/>
</dbReference>
<comment type="similarity">
    <text evidence="1">Belongs to the carbohydrate kinase PfkB family.</text>
</comment>
<proteinExistence type="inferred from homology"/>
<evidence type="ECO:0000259" key="4">
    <source>
        <dbReference type="Pfam" id="PF00294"/>
    </source>
</evidence>
<dbReference type="RefSeq" id="WP_242935903.1">
    <property type="nucleotide sequence ID" value="NZ_CP094326.1"/>
</dbReference>
<dbReference type="CDD" id="cd01166">
    <property type="entry name" value="KdgK"/>
    <property type="match status" value="1"/>
</dbReference>
<dbReference type="GO" id="GO:0016301">
    <property type="term" value="F:kinase activity"/>
    <property type="evidence" value="ECO:0007669"/>
    <property type="project" value="UniProtKB-KW"/>
</dbReference>
<evidence type="ECO:0000256" key="1">
    <source>
        <dbReference type="ARBA" id="ARBA00010688"/>
    </source>
</evidence>
<keyword evidence="3 5" id="KW-0418">Kinase</keyword>
<name>A0ABY3YII3_9FLAO</name>
<dbReference type="InterPro" id="IPR029056">
    <property type="entry name" value="Ribokinase-like"/>
</dbReference>
<dbReference type="Proteomes" id="UP000829476">
    <property type="component" value="Chromosome"/>
</dbReference>
<evidence type="ECO:0000313" key="6">
    <source>
        <dbReference type="Proteomes" id="UP000829476"/>
    </source>
</evidence>
<reference evidence="5 6" key="1">
    <citation type="journal article" date="2018" name="Int. J. Syst. Evol. Microbiol.">
        <title>Zhouia spongiae sp. nov., isolated from a marine sponge.</title>
        <authorList>
            <person name="Zhuang L."/>
            <person name="Lin B."/>
            <person name="Qin F."/>
            <person name="Luo L."/>
        </authorList>
    </citation>
    <scope>NUCLEOTIDE SEQUENCE [LARGE SCALE GENOMIC DNA]</scope>
    <source>
        <strain evidence="5 6">HN-Y44</strain>
    </source>
</reference>
<keyword evidence="2" id="KW-0808">Transferase</keyword>
<dbReference type="InterPro" id="IPR011611">
    <property type="entry name" value="PfkB_dom"/>
</dbReference>
<dbReference type="Gene3D" id="3.40.1190.20">
    <property type="match status" value="1"/>
</dbReference>
<protein>
    <submittedName>
        <fullName evidence="5">Sugar kinase</fullName>
    </submittedName>
</protein>
<dbReference type="PANTHER" id="PTHR43320">
    <property type="entry name" value="SUGAR KINASE"/>
    <property type="match status" value="1"/>
</dbReference>
<gene>
    <name evidence="5" type="ORF">MQE36_10340</name>
</gene>
<sequence length="347" mass="38162">MKGGKVKIITFGEIMMRLSPPGQRRFSQATAFDLHFGGSEANVAVSLANYGLEASFVTKLPDNELSGTMVSDLKKRAVNTEDIVYGGDRIGTYFLETGASGRGSKVIYDRKYSSFDQMNPGEIDWSDIFKDATWFHWSGVTPAVSENAAKACLLAVQEASKMGLRISTDLNMRHKLWNWGKMPQEIMPELVSYSDVLFGDMAAFKTMLGIATEYIDLGEEGIDPGQCRPTVLKLRTVYPKLNEIIVSFRNSASSSTNLYAGVLFSANEVFKSQVYKITDIVDRVGTGDAFVGGVIYGINKFNDLEKAIEFGVSAASLKHSILGDFNLITAQEVIDGMSLKKRTNISR</sequence>
<feature type="domain" description="Carbohydrate kinase PfkB" evidence="4">
    <location>
        <begin position="7"/>
        <end position="211"/>
    </location>
</feature>
<keyword evidence="6" id="KW-1185">Reference proteome</keyword>
<dbReference type="PANTHER" id="PTHR43320:SF2">
    <property type="entry name" value="2-DEHYDRO-3-DEOXYGLUCONOKINASE_2-DEHYDRO-3-DEOXYGALACTONOKINASE"/>
    <property type="match status" value="1"/>
</dbReference>
<dbReference type="Pfam" id="PF00294">
    <property type="entry name" value="PfkB"/>
    <property type="match status" value="2"/>
</dbReference>
<feature type="domain" description="Carbohydrate kinase PfkB" evidence="4">
    <location>
        <begin position="261"/>
        <end position="318"/>
    </location>
</feature>